<accession>B6UBN7</accession>
<evidence type="ECO:0000313" key="1">
    <source>
        <dbReference type="EMBL" id="ACG46770.1"/>
    </source>
</evidence>
<reference evidence="1" key="1">
    <citation type="journal article" date="2009" name="Plant Mol. Biol.">
        <title>Insights into corn genes derived from large-scale cDNA sequencing.</title>
        <authorList>
            <person name="Alexandrov N.N."/>
            <person name="Brover V.V."/>
            <person name="Freidin S."/>
            <person name="Troukhan M.E."/>
            <person name="Tatarinova T.V."/>
            <person name="Zhang H."/>
            <person name="Swaller T.J."/>
            <person name="Lu Y.P."/>
            <person name="Bouck J."/>
            <person name="Flavell R.B."/>
            <person name="Feldmann K.A."/>
        </authorList>
    </citation>
    <scope>NUCLEOTIDE SEQUENCE</scope>
</reference>
<dbReference type="AlphaFoldDB" id="B6UBN7"/>
<sequence>MPRAYHHSRFEEESQDSACVVLLLIQLPYW</sequence>
<name>B6UBN7_MAIZE</name>
<protein>
    <submittedName>
        <fullName evidence="1">Uncharacterized protein</fullName>
    </submittedName>
</protein>
<proteinExistence type="evidence at transcript level"/>
<organism evidence="1">
    <name type="scientific">Zea mays</name>
    <name type="common">Maize</name>
    <dbReference type="NCBI Taxonomy" id="4577"/>
    <lineage>
        <taxon>Eukaryota</taxon>
        <taxon>Viridiplantae</taxon>
        <taxon>Streptophyta</taxon>
        <taxon>Embryophyta</taxon>
        <taxon>Tracheophyta</taxon>
        <taxon>Spermatophyta</taxon>
        <taxon>Magnoliopsida</taxon>
        <taxon>Liliopsida</taxon>
        <taxon>Poales</taxon>
        <taxon>Poaceae</taxon>
        <taxon>PACMAD clade</taxon>
        <taxon>Panicoideae</taxon>
        <taxon>Andropogonodae</taxon>
        <taxon>Andropogoneae</taxon>
        <taxon>Tripsacinae</taxon>
        <taxon>Zea</taxon>
    </lineage>
</organism>
<dbReference type="EMBL" id="EU974652">
    <property type="protein sequence ID" value="ACG46770.1"/>
    <property type="molecule type" value="mRNA"/>
</dbReference>